<feature type="compositionally biased region" description="Low complexity" evidence="1">
    <location>
        <begin position="46"/>
        <end position="57"/>
    </location>
</feature>
<proteinExistence type="predicted"/>
<organism evidence="2 3">
    <name type="scientific">Pandoravirus japonicus</name>
    <dbReference type="NCBI Taxonomy" id="2823154"/>
    <lineage>
        <taxon>Viruses</taxon>
        <taxon>Pandoravirus</taxon>
    </lineage>
</organism>
<evidence type="ECO:0000313" key="3">
    <source>
        <dbReference type="Proteomes" id="UP001253637"/>
    </source>
</evidence>
<feature type="region of interest" description="Disordered" evidence="1">
    <location>
        <begin position="32"/>
        <end position="62"/>
    </location>
</feature>
<protein>
    <submittedName>
        <fullName evidence="2">Uncharacterized protein</fullName>
    </submittedName>
</protein>
<sequence length="82" mass="9086">MRVCSPKARSYRSLFLCGLYWFHGSMWTRARMSPGESRPGRPAVGAASWSTPTASASMRTPRKNSGNIVVPLITHTARLYPC</sequence>
<evidence type="ECO:0000256" key="1">
    <source>
        <dbReference type="SAM" id="MobiDB-lite"/>
    </source>
</evidence>
<dbReference type="EMBL" id="LC625835">
    <property type="protein sequence ID" value="BCU02898.1"/>
    <property type="molecule type" value="Genomic_DNA"/>
</dbReference>
<reference evidence="2" key="1">
    <citation type="submission" date="2021-04" db="EMBL/GenBank/DDBJ databases">
        <title>Draft Genome Sequence of Pandoravirus japonicus, Isolated from the Sabaishi River of Niigata, Japan.</title>
        <authorList>
            <person name="Hosokawa N."/>
            <person name="Takahashi H."/>
            <person name="Aoki K."/>
            <person name="Takemura M."/>
        </authorList>
    </citation>
    <scope>NUCLEOTIDE SEQUENCE</scope>
</reference>
<dbReference type="Proteomes" id="UP001253637">
    <property type="component" value="Segment"/>
</dbReference>
<name>A0A811BM89_9VIRU</name>
<evidence type="ECO:0000313" key="2">
    <source>
        <dbReference type="EMBL" id="BCU02898.1"/>
    </source>
</evidence>
<accession>A0A811BM89</accession>